<dbReference type="Pfam" id="PF02365">
    <property type="entry name" value="NAM"/>
    <property type="match status" value="1"/>
</dbReference>
<dbReference type="Gene3D" id="2.170.150.80">
    <property type="entry name" value="NAC domain"/>
    <property type="match status" value="1"/>
</dbReference>
<dbReference type="EMBL" id="JAXUIC010000002">
    <property type="protein sequence ID" value="KAK4599365.1"/>
    <property type="molecule type" value="Genomic_DNA"/>
</dbReference>
<dbReference type="GO" id="GO:0005634">
    <property type="term" value="C:nucleus"/>
    <property type="evidence" value="ECO:0007669"/>
    <property type="project" value="UniProtKB-SubCell"/>
</dbReference>
<evidence type="ECO:0000256" key="5">
    <source>
        <dbReference type="ARBA" id="ARBA00023242"/>
    </source>
</evidence>
<proteinExistence type="predicted"/>
<protein>
    <recommendedName>
        <fullName evidence="6">NAC domain-containing protein</fullName>
    </recommendedName>
</protein>
<keyword evidence="4" id="KW-0804">Transcription</keyword>
<dbReference type="InterPro" id="IPR036093">
    <property type="entry name" value="NAC_dom_sf"/>
</dbReference>
<keyword evidence="8" id="KW-1185">Reference proteome</keyword>
<organism evidence="7 8">
    <name type="scientific">Quercus rubra</name>
    <name type="common">Northern red oak</name>
    <name type="synonym">Quercus borealis</name>
    <dbReference type="NCBI Taxonomy" id="3512"/>
    <lineage>
        <taxon>Eukaryota</taxon>
        <taxon>Viridiplantae</taxon>
        <taxon>Streptophyta</taxon>
        <taxon>Embryophyta</taxon>
        <taxon>Tracheophyta</taxon>
        <taxon>Spermatophyta</taxon>
        <taxon>Magnoliopsida</taxon>
        <taxon>eudicotyledons</taxon>
        <taxon>Gunneridae</taxon>
        <taxon>Pentapetalae</taxon>
        <taxon>rosids</taxon>
        <taxon>fabids</taxon>
        <taxon>Fagales</taxon>
        <taxon>Fagaceae</taxon>
        <taxon>Quercus</taxon>
    </lineage>
</organism>
<dbReference type="SUPFAM" id="SSF101941">
    <property type="entry name" value="NAC domain"/>
    <property type="match status" value="1"/>
</dbReference>
<evidence type="ECO:0000256" key="1">
    <source>
        <dbReference type="ARBA" id="ARBA00004123"/>
    </source>
</evidence>
<dbReference type="Proteomes" id="UP001324115">
    <property type="component" value="Unassembled WGS sequence"/>
</dbReference>
<dbReference type="InterPro" id="IPR003441">
    <property type="entry name" value="NAC-dom"/>
</dbReference>
<dbReference type="EMBL" id="JAXUIC010000002">
    <property type="protein sequence ID" value="KAK4599366.1"/>
    <property type="molecule type" value="Genomic_DNA"/>
</dbReference>
<dbReference type="PROSITE" id="PS51005">
    <property type="entry name" value="NAC"/>
    <property type="match status" value="1"/>
</dbReference>
<evidence type="ECO:0000313" key="8">
    <source>
        <dbReference type="Proteomes" id="UP001324115"/>
    </source>
</evidence>
<comment type="subcellular location">
    <subcellularLocation>
        <location evidence="1">Nucleus</location>
    </subcellularLocation>
</comment>
<reference evidence="7 8" key="1">
    <citation type="journal article" date="2023" name="G3 (Bethesda)">
        <title>A haplotype-resolved chromosome-scale genome for Quercus rubra L. provides insights into the genetics of adaptive traits for red oak species.</title>
        <authorList>
            <person name="Kapoor B."/>
            <person name="Jenkins J."/>
            <person name="Schmutz J."/>
            <person name="Zhebentyayeva T."/>
            <person name="Kuelheim C."/>
            <person name="Coggeshall M."/>
            <person name="Heim C."/>
            <person name="Lasky J.R."/>
            <person name="Leites L."/>
            <person name="Islam-Faridi N."/>
            <person name="Romero-Severson J."/>
            <person name="DeLeo V.L."/>
            <person name="Lucas S.M."/>
            <person name="Lazic D."/>
            <person name="Gailing O."/>
            <person name="Carlson J."/>
            <person name="Staton M."/>
        </authorList>
    </citation>
    <scope>NUCLEOTIDE SEQUENCE [LARGE SCALE GENOMIC DNA]</scope>
    <source>
        <strain evidence="7">Pseudo-F2</strain>
    </source>
</reference>
<evidence type="ECO:0000256" key="2">
    <source>
        <dbReference type="ARBA" id="ARBA00023015"/>
    </source>
</evidence>
<feature type="domain" description="NAC" evidence="6">
    <location>
        <begin position="19"/>
        <end position="181"/>
    </location>
</feature>
<evidence type="ECO:0000313" key="7">
    <source>
        <dbReference type="EMBL" id="KAK4599365.1"/>
    </source>
</evidence>
<accession>A0AAN7J5Z0</accession>
<name>A0AAN7J5Z0_QUERU</name>
<keyword evidence="3" id="KW-0238">DNA-binding</keyword>
<keyword evidence="5" id="KW-0539">Nucleus</keyword>
<evidence type="ECO:0000256" key="4">
    <source>
        <dbReference type="ARBA" id="ARBA00023163"/>
    </source>
</evidence>
<gene>
    <name evidence="7" type="ORF">RGQ29_009437</name>
</gene>
<dbReference type="EMBL" id="JAXUIC010000002">
    <property type="protein sequence ID" value="KAK4599364.1"/>
    <property type="molecule type" value="Genomic_DNA"/>
</dbReference>
<sequence length="310" mass="34820">MGDPIPSTQKLKPTTSFSLPPGCRFHPSQQELVSYYLANKNRDPDPNPDENFSNGYDLIRELNLFDYDPFELPDDTCFSYGFGGRKRHWYCYCCTSSSRIRSRRKTKNGYWKRNGKVRDVVGPCGRVQVGSRKSFVFYFGNSPETALRTNWVLYEYALADHLKIEFCKIKASFVVCRVFSKSRAGNSISDNGLSSCAEESISAVRHIGIQHDGYFTSDTAEAKIQGDNSVDGNNEIPRYPMQLGSELEDQIMTGPVSVASLPFPSVMQPREPVSSTGLPGSGSMFVEGLTDRQLFSILEEDFIELNDLLD</sequence>
<keyword evidence="2" id="KW-0805">Transcription regulation</keyword>
<dbReference type="AlphaFoldDB" id="A0AAN7J5Z0"/>
<dbReference type="GO" id="GO:0003677">
    <property type="term" value="F:DNA binding"/>
    <property type="evidence" value="ECO:0007669"/>
    <property type="project" value="UniProtKB-KW"/>
</dbReference>
<evidence type="ECO:0000256" key="3">
    <source>
        <dbReference type="ARBA" id="ARBA00023125"/>
    </source>
</evidence>
<evidence type="ECO:0000259" key="6">
    <source>
        <dbReference type="PROSITE" id="PS51005"/>
    </source>
</evidence>
<dbReference type="GO" id="GO:0006355">
    <property type="term" value="P:regulation of DNA-templated transcription"/>
    <property type="evidence" value="ECO:0007669"/>
    <property type="project" value="InterPro"/>
</dbReference>
<comment type="caution">
    <text evidence="7">The sequence shown here is derived from an EMBL/GenBank/DDBJ whole genome shotgun (WGS) entry which is preliminary data.</text>
</comment>
<dbReference type="PANTHER" id="PTHR31989">
    <property type="entry name" value="NAC DOMAIN-CONTAINING PROTEIN 82-RELATED"/>
    <property type="match status" value="1"/>
</dbReference>